<feature type="domain" description="DUF7825" evidence="1">
    <location>
        <begin position="10"/>
        <end position="171"/>
    </location>
</feature>
<dbReference type="EMBL" id="FOXS01000003">
    <property type="protein sequence ID" value="SFQ49285.1"/>
    <property type="molecule type" value="Genomic_DNA"/>
</dbReference>
<accession>A0A1I5YZ01</accession>
<evidence type="ECO:0000313" key="2">
    <source>
        <dbReference type="EMBL" id="SFQ49285.1"/>
    </source>
</evidence>
<evidence type="ECO:0000259" key="1">
    <source>
        <dbReference type="Pfam" id="PF25149"/>
    </source>
</evidence>
<reference evidence="3" key="1">
    <citation type="submission" date="2016-10" db="EMBL/GenBank/DDBJ databases">
        <authorList>
            <person name="Varghese N."/>
            <person name="Submissions S."/>
        </authorList>
    </citation>
    <scope>NUCLEOTIDE SEQUENCE [LARGE SCALE GENOMIC DNA]</scope>
    <source>
        <strain evidence="3">OR362-8,ATCC BAA-1266,JCM 13504</strain>
    </source>
</reference>
<dbReference type="Pfam" id="PF25149">
    <property type="entry name" value="DUF7825"/>
    <property type="match status" value="1"/>
</dbReference>
<proteinExistence type="predicted"/>
<evidence type="ECO:0000313" key="3">
    <source>
        <dbReference type="Proteomes" id="UP000199029"/>
    </source>
</evidence>
<dbReference type="InterPro" id="IPR056727">
    <property type="entry name" value="DUF7825"/>
</dbReference>
<dbReference type="Proteomes" id="UP000199029">
    <property type="component" value="Unassembled WGS sequence"/>
</dbReference>
<gene>
    <name evidence="2" type="ORF">SAMN04515668_2543</name>
</gene>
<sequence>MVRPAAWADGLESTERDVVQAALQELLGPGPGFREPTTLLLALGLMHKVPACRALALEVFLLACTTGRLDPAALGTILGRFLAHEFVPVQRLADNLQQARAIDATTDDALLQVLNNLLPELPAAPLRNTKKLVELYAELTSRSGREPAEAIKTNLRSWQGTSALKQVVGELV</sequence>
<organism evidence="2 3">
    <name type="scientific">Hymenobacter arizonensis</name>
    <name type="common">Siccationidurans arizonensis</name>
    <dbReference type="NCBI Taxonomy" id="1227077"/>
    <lineage>
        <taxon>Bacteria</taxon>
        <taxon>Pseudomonadati</taxon>
        <taxon>Bacteroidota</taxon>
        <taxon>Cytophagia</taxon>
        <taxon>Cytophagales</taxon>
        <taxon>Hymenobacteraceae</taxon>
        <taxon>Hymenobacter</taxon>
    </lineage>
</organism>
<protein>
    <recommendedName>
        <fullName evidence="1">DUF7825 domain-containing protein</fullName>
    </recommendedName>
</protein>
<dbReference type="AlphaFoldDB" id="A0A1I5YZ01"/>
<keyword evidence="3" id="KW-1185">Reference proteome</keyword>
<name>A0A1I5YZ01_HYMAR</name>